<dbReference type="Proteomes" id="UP000016927">
    <property type="component" value="Unassembled WGS sequence"/>
</dbReference>
<keyword evidence="3" id="KW-0963">Cytoplasm</keyword>
<accession>R0MIU1</accession>
<dbReference type="InterPro" id="IPR016024">
    <property type="entry name" value="ARM-type_fold"/>
</dbReference>
<dbReference type="GO" id="GO:0005737">
    <property type="term" value="C:cytoplasm"/>
    <property type="evidence" value="ECO:0007669"/>
    <property type="project" value="UniProtKB-SubCell"/>
</dbReference>
<dbReference type="InterPro" id="IPR038739">
    <property type="entry name" value="ARMC8/Vid28"/>
</dbReference>
<dbReference type="GO" id="GO:0034657">
    <property type="term" value="C:GID complex"/>
    <property type="evidence" value="ECO:0007669"/>
    <property type="project" value="TreeGrafter"/>
</dbReference>
<dbReference type="SUPFAM" id="SSF48371">
    <property type="entry name" value="ARM repeat"/>
    <property type="match status" value="1"/>
</dbReference>
<dbReference type="AlphaFoldDB" id="R0MIU1"/>
<evidence type="ECO:0000256" key="5">
    <source>
        <dbReference type="ARBA" id="ARBA00023242"/>
    </source>
</evidence>
<dbReference type="GO" id="GO:0043161">
    <property type="term" value="P:proteasome-mediated ubiquitin-dependent protein catabolic process"/>
    <property type="evidence" value="ECO:0007669"/>
    <property type="project" value="TreeGrafter"/>
</dbReference>
<sequence>MKCLRKEYDGIFKEILEFFQVMTRSVLFLRTHLLDYQNIELLFDVLDNCEGFGEDSKVSKGDLRDDSKEDWKEVDCSEVLPHTEHPLLNKSILKLIVNLVLDYGNYKKKFVENGGFDKILRHKQTHPVEVLMIFKNFLYDTHWQAKEQFLSSTNPDFLNFFFKIYETTKDPRVIEILFNLIRNLVCDDSLELILVTYTDLIPKVFKYLEKFSEENNEKVLIQILYTIGNLSANSPAFRDLIFEGKRMDSLKKSCTTRDLSLAFVWIIINVSWKDNGYEERVSKLKEFGIKEFLLKMTGGDSVLMDKINTALDNIK</sequence>
<dbReference type="OMA" id="TIWIDMI"/>
<evidence type="ECO:0000256" key="4">
    <source>
        <dbReference type="ARBA" id="ARBA00022737"/>
    </source>
</evidence>
<evidence type="ECO:0000256" key="1">
    <source>
        <dbReference type="ARBA" id="ARBA00004123"/>
    </source>
</evidence>
<keyword evidence="4" id="KW-0677">Repeat</keyword>
<dbReference type="HOGENOM" id="CLU_883060_0_0_1"/>
<dbReference type="InterPro" id="IPR011989">
    <property type="entry name" value="ARM-like"/>
</dbReference>
<gene>
    <name evidence="6" type="ORF">NBO_376g0006</name>
</gene>
<dbReference type="VEuPathDB" id="MicrosporidiaDB:NBO_376g0006"/>
<reference evidence="6 7" key="1">
    <citation type="journal article" date="2013" name="BMC Genomics">
        <title>Comparative genomics of parasitic silkworm microsporidia reveal an association between genome expansion and host adaptation.</title>
        <authorList>
            <person name="Pan G."/>
            <person name="Xu J."/>
            <person name="Li T."/>
            <person name="Xia Q."/>
            <person name="Liu S.L."/>
            <person name="Zhang G."/>
            <person name="Li S."/>
            <person name="Li C."/>
            <person name="Liu H."/>
            <person name="Yang L."/>
            <person name="Liu T."/>
            <person name="Zhang X."/>
            <person name="Wu Z."/>
            <person name="Fan W."/>
            <person name="Dang X."/>
            <person name="Xiang H."/>
            <person name="Tao M."/>
            <person name="Li Y."/>
            <person name="Hu J."/>
            <person name="Li Z."/>
            <person name="Lin L."/>
            <person name="Luo J."/>
            <person name="Geng L."/>
            <person name="Wang L."/>
            <person name="Long M."/>
            <person name="Wan Y."/>
            <person name="He N."/>
            <person name="Zhang Z."/>
            <person name="Lu C."/>
            <person name="Keeling P.J."/>
            <person name="Wang J."/>
            <person name="Xiang Z."/>
            <person name="Zhou Z."/>
        </authorList>
    </citation>
    <scope>NUCLEOTIDE SEQUENCE [LARGE SCALE GENOMIC DNA]</scope>
    <source>
        <strain evidence="7">CQ1 / CVCC 102059</strain>
    </source>
</reference>
<dbReference type="EMBL" id="KB909284">
    <property type="protein sequence ID" value="EOB12718.1"/>
    <property type="molecule type" value="Genomic_DNA"/>
</dbReference>
<keyword evidence="7" id="KW-1185">Reference proteome</keyword>
<dbReference type="STRING" id="578461.R0MIU1"/>
<evidence type="ECO:0000313" key="7">
    <source>
        <dbReference type="Proteomes" id="UP000016927"/>
    </source>
</evidence>
<dbReference type="PANTHER" id="PTHR15651:SF7">
    <property type="entry name" value="ARMADILLO REPEAT-CONTAINING PROTEIN 8"/>
    <property type="match status" value="1"/>
</dbReference>
<dbReference type="Gene3D" id="1.25.10.10">
    <property type="entry name" value="Leucine-rich Repeat Variant"/>
    <property type="match status" value="1"/>
</dbReference>
<keyword evidence="5" id="KW-0539">Nucleus</keyword>
<evidence type="ECO:0000256" key="2">
    <source>
        <dbReference type="ARBA" id="ARBA00004496"/>
    </source>
</evidence>
<proteinExistence type="predicted"/>
<dbReference type="PANTHER" id="PTHR15651">
    <property type="entry name" value="ARMADILLO REPEAT-CONTAINING PROTEIN 8"/>
    <property type="match status" value="1"/>
</dbReference>
<name>R0MIU1_NOSB1</name>
<comment type="subcellular location">
    <subcellularLocation>
        <location evidence="2">Cytoplasm</location>
    </subcellularLocation>
    <subcellularLocation>
        <location evidence="1">Nucleus</location>
    </subcellularLocation>
</comment>
<protein>
    <submittedName>
        <fullName evidence="6">Uncharacterized protein</fullName>
    </submittedName>
</protein>
<organism evidence="6 7">
    <name type="scientific">Nosema bombycis (strain CQ1 / CVCC 102059)</name>
    <name type="common">Microsporidian parasite</name>
    <name type="synonym">Pebrine of silkworm</name>
    <dbReference type="NCBI Taxonomy" id="578461"/>
    <lineage>
        <taxon>Eukaryota</taxon>
        <taxon>Fungi</taxon>
        <taxon>Fungi incertae sedis</taxon>
        <taxon>Microsporidia</taxon>
        <taxon>Nosematidae</taxon>
        <taxon>Nosema</taxon>
    </lineage>
</organism>
<dbReference type="GO" id="GO:0005634">
    <property type="term" value="C:nucleus"/>
    <property type="evidence" value="ECO:0007669"/>
    <property type="project" value="UniProtKB-SubCell"/>
</dbReference>
<evidence type="ECO:0000313" key="6">
    <source>
        <dbReference type="EMBL" id="EOB12718.1"/>
    </source>
</evidence>
<evidence type="ECO:0000256" key="3">
    <source>
        <dbReference type="ARBA" id="ARBA00022490"/>
    </source>
</evidence>
<dbReference type="OrthoDB" id="2196102at2759"/>